<dbReference type="SUPFAM" id="SSF81901">
    <property type="entry name" value="HCP-like"/>
    <property type="match status" value="3"/>
</dbReference>
<comment type="caution">
    <text evidence="4">The sequence shown here is derived from an EMBL/GenBank/DDBJ whole genome shotgun (WGS) entry which is preliminary data.</text>
</comment>
<name>A0AAD3DH58_9CHLO</name>
<accession>A0AAD3DH58</accession>
<dbReference type="EMBL" id="BMAR01000001">
    <property type="protein sequence ID" value="GFR39916.1"/>
    <property type="molecule type" value="Genomic_DNA"/>
</dbReference>
<dbReference type="GO" id="GO:0005789">
    <property type="term" value="C:endoplasmic reticulum membrane"/>
    <property type="evidence" value="ECO:0007669"/>
    <property type="project" value="TreeGrafter"/>
</dbReference>
<keyword evidence="3" id="KW-0732">Signal</keyword>
<dbReference type="Proteomes" id="UP001054857">
    <property type="component" value="Unassembled WGS sequence"/>
</dbReference>
<evidence type="ECO:0000256" key="1">
    <source>
        <dbReference type="ARBA" id="ARBA00038101"/>
    </source>
</evidence>
<evidence type="ECO:0000256" key="3">
    <source>
        <dbReference type="SAM" id="SignalP"/>
    </source>
</evidence>
<keyword evidence="5" id="KW-1185">Reference proteome</keyword>
<feature type="region of interest" description="Disordered" evidence="2">
    <location>
        <begin position="960"/>
        <end position="1019"/>
    </location>
</feature>
<feature type="compositionally biased region" description="Low complexity" evidence="2">
    <location>
        <begin position="960"/>
        <end position="1001"/>
    </location>
</feature>
<feature type="region of interest" description="Disordered" evidence="2">
    <location>
        <begin position="32"/>
        <end position="98"/>
    </location>
</feature>
<dbReference type="InterPro" id="IPR006597">
    <property type="entry name" value="Sel1-like"/>
</dbReference>
<evidence type="ECO:0000313" key="4">
    <source>
        <dbReference type="EMBL" id="GFR39916.1"/>
    </source>
</evidence>
<feature type="region of interest" description="Disordered" evidence="2">
    <location>
        <begin position="124"/>
        <end position="214"/>
    </location>
</feature>
<dbReference type="PANTHER" id="PTHR11102:SF147">
    <property type="entry name" value="SEL1L ADAPTOR SUBUNIT OF ERAD E3 UBIQUITIN LIGASE"/>
    <property type="match status" value="1"/>
</dbReference>
<feature type="chain" id="PRO_5042012579" evidence="3">
    <location>
        <begin position="24"/>
        <end position="1124"/>
    </location>
</feature>
<feature type="compositionally biased region" description="Low complexity" evidence="2">
    <location>
        <begin position="468"/>
        <end position="478"/>
    </location>
</feature>
<feature type="region of interest" description="Disordered" evidence="2">
    <location>
        <begin position="468"/>
        <end position="496"/>
    </location>
</feature>
<dbReference type="PANTHER" id="PTHR11102">
    <property type="entry name" value="SEL-1-LIKE PROTEIN"/>
    <property type="match status" value="1"/>
</dbReference>
<feature type="compositionally biased region" description="Low complexity" evidence="2">
    <location>
        <begin position="256"/>
        <end position="326"/>
    </location>
</feature>
<dbReference type="GO" id="GO:0036503">
    <property type="term" value="P:ERAD pathway"/>
    <property type="evidence" value="ECO:0007669"/>
    <property type="project" value="TreeGrafter"/>
</dbReference>
<gene>
    <name evidence="4" type="ORF">Agub_g422</name>
</gene>
<organism evidence="4 5">
    <name type="scientific">Astrephomene gubernaculifera</name>
    <dbReference type="NCBI Taxonomy" id="47775"/>
    <lineage>
        <taxon>Eukaryota</taxon>
        <taxon>Viridiplantae</taxon>
        <taxon>Chlorophyta</taxon>
        <taxon>core chlorophytes</taxon>
        <taxon>Chlorophyceae</taxon>
        <taxon>CS clade</taxon>
        <taxon>Chlamydomonadales</taxon>
        <taxon>Astrephomenaceae</taxon>
        <taxon>Astrephomene</taxon>
    </lineage>
</organism>
<proteinExistence type="inferred from homology"/>
<feature type="compositionally biased region" description="Low complexity" evidence="2">
    <location>
        <begin position="179"/>
        <end position="197"/>
    </location>
</feature>
<evidence type="ECO:0000256" key="2">
    <source>
        <dbReference type="SAM" id="MobiDB-lite"/>
    </source>
</evidence>
<feature type="compositionally biased region" description="Low complexity" evidence="2">
    <location>
        <begin position="76"/>
        <end position="91"/>
    </location>
</feature>
<feature type="region of interest" description="Disordered" evidence="2">
    <location>
        <begin position="893"/>
        <end position="934"/>
    </location>
</feature>
<dbReference type="InterPro" id="IPR050767">
    <property type="entry name" value="Sel1_AlgK"/>
</dbReference>
<comment type="similarity">
    <text evidence="1">Belongs to the sel-1 family.</text>
</comment>
<feature type="signal peptide" evidence="3">
    <location>
        <begin position="1"/>
        <end position="23"/>
    </location>
</feature>
<sequence>MTQAKVACLVVVLVCTGGLRCIAKPFGENQQDFHRHEQQQQPQEQAATAPGLEQVGDPRAGRYGSERLEQQHEQQQEQLLHLGQQQQEAGASYPAGGSAHPGYTEVAYGTGYRAAVHEAFTASGGAPAAEHQDSDLGQQLSSPPPQQERPGQSLHASSNDGPGSAPAGSTATDPGVTTQDQQQPVLVEQQHHTQQQEQQDEAQQHGEQQQQRHSWTERLAAMLEQVKEGIMQASAATNDNSNNNPQGATGTPDAVGTQGDAGAGSASGAPAEAAAATQQGAADAQAGGSGAAAAAAATPEAVGGAGETSSQQEPQQQQQAAAAATAGTELAPLPVSPLGKLTVEDVKKRLKAAQSQLLGSRRSPRPLAAGLAALRELHALVEAALPGGRSAVTRELLQPLQQPAAAAEAAAGGAASQAVAEAAAAPVAIPTQRPLSVEVALNRENGLSAAASATFLLAALQSSGVLPPSLLHPPTSTPAAAGNTDPGNPPPASPLQLLHQAARGGSLEALMALAETHAQGLEVVGAGVGGGLGGGVVRLPPSCPRALQFAKLAAQHLNAEVDKEQRFAAPLAPVSLRDRHAFGGYVAAEEAENGADVVSMEEDMALRGNPEAQRRMAYRRLVGRGLEADPEGAFHDFQAAAAQGDPYAAFNVGYMHLRGLHVPQNHSEARRWFEKAAEKQLPAAYNGLGVLAWNGQGMEPNVTLAREHFERGAALNNSDSLYNLATMHYHGVGTPQNQTLAVELFQRAHEQGHWRAPYMLALAHETGAGLPGGPDCGTALRHLRGFFADRTTWGQQLTAAVKRLDEGDPWGALLSYLVLAEQGSAVGAANAGWLLRRRAGYAGRDAEVLAAKYFQRAAKQNHTASMIELAHLILQNAPVQQQQQQGLLQQPQQQQQQVVSQQPEAAAADGKPADAAPATPTASTGTTTTADGDTTDAANAAAVSEAATVATSASEAAAASAAETTGEADAAAAGDAASAQETQPAPTNSSSSTTPAKPSSSSRRREPPPPLVPPAPLPSGRVVLGVSGAAEAAAWYRAAAAADDPEGLFYLGWVTYRGVGVPENATLARLLWLRSFDLAGIRSPRALAPLLALAGMRLDAWLTPLAGRHALARAHGRLLGVHEA</sequence>
<feature type="non-terminal residue" evidence="4">
    <location>
        <position position="1124"/>
    </location>
</feature>
<dbReference type="AlphaFoldDB" id="A0AAD3DH58"/>
<evidence type="ECO:0000313" key="5">
    <source>
        <dbReference type="Proteomes" id="UP001054857"/>
    </source>
</evidence>
<protein>
    <submittedName>
        <fullName evidence="4">Uncharacterized protein</fullName>
    </submittedName>
</protein>
<feature type="compositionally biased region" description="Basic and acidic residues" evidence="2">
    <location>
        <begin position="64"/>
        <end position="75"/>
    </location>
</feature>
<feature type="region of interest" description="Disordered" evidence="2">
    <location>
        <begin position="236"/>
        <end position="326"/>
    </location>
</feature>
<dbReference type="InterPro" id="IPR011990">
    <property type="entry name" value="TPR-like_helical_dom_sf"/>
</dbReference>
<feature type="compositionally biased region" description="Pro residues" evidence="2">
    <location>
        <begin position="1008"/>
        <end position="1017"/>
    </location>
</feature>
<reference evidence="4 5" key="1">
    <citation type="journal article" date="2021" name="Sci. Rep.">
        <title>Genome sequencing of the multicellular alga Astrephomene provides insights into convergent evolution of germ-soma differentiation.</title>
        <authorList>
            <person name="Yamashita S."/>
            <person name="Yamamoto K."/>
            <person name="Matsuzaki R."/>
            <person name="Suzuki S."/>
            <person name="Yamaguchi H."/>
            <person name="Hirooka S."/>
            <person name="Minakuchi Y."/>
            <person name="Miyagishima S."/>
            <person name="Kawachi M."/>
            <person name="Toyoda A."/>
            <person name="Nozaki H."/>
        </authorList>
    </citation>
    <scope>NUCLEOTIDE SEQUENCE [LARGE SCALE GENOMIC DNA]</scope>
    <source>
        <strain evidence="4 5">NIES-4017</strain>
    </source>
</reference>
<feature type="compositionally biased region" description="Polar residues" evidence="2">
    <location>
        <begin position="154"/>
        <end position="178"/>
    </location>
</feature>
<dbReference type="Pfam" id="PF08238">
    <property type="entry name" value="Sel1"/>
    <property type="match status" value="7"/>
</dbReference>
<dbReference type="Gene3D" id="1.25.40.10">
    <property type="entry name" value="Tetratricopeptide repeat domain"/>
    <property type="match status" value="2"/>
</dbReference>
<dbReference type="SMART" id="SM00671">
    <property type="entry name" value="SEL1"/>
    <property type="match status" value="6"/>
</dbReference>